<keyword evidence="1" id="KW-0547">Nucleotide-binding</keyword>
<evidence type="ECO:0000313" key="4">
    <source>
        <dbReference type="EMBL" id="SME23489.1"/>
    </source>
</evidence>
<evidence type="ECO:0000313" key="5">
    <source>
        <dbReference type="Proteomes" id="UP000194439"/>
    </source>
</evidence>
<dbReference type="Gene3D" id="3.40.50.300">
    <property type="entry name" value="P-loop containing nucleotide triphosphate hydrolases"/>
    <property type="match status" value="2"/>
</dbReference>
<dbReference type="SMART" id="SM00382">
    <property type="entry name" value="AAA"/>
    <property type="match status" value="1"/>
</dbReference>
<accession>A0A1Y6A5L2</accession>
<evidence type="ECO:0000259" key="3">
    <source>
        <dbReference type="SMART" id="SM00382"/>
    </source>
</evidence>
<gene>
    <name evidence="4" type="primary">recD</name>
    <name evidence="4" type="ORF">BACERE00185_03583</name>
</gene>
<organism evidence="4 5">
    <name type="scientific">Bacillus mobilis</name>
    <dbReference type="NCBI Taxonomy" id="2026190"/>
    <lineage>
        <taxon>Bacteria</taxon>
        <taxon>Bacillati</taxon>
        <taxon>Bacillota</taxon>
        <taxon>Bacilli</taxon>
        <taxon>Bacillales</taxon>
        <taxon>Bacillaceae</taxon>
        <taxon>Bacillus</taxon>
        <taxon>Bacillus cereus group</taxon>
    </lineage>
</organism>
<dbReference type="EC" id="3.1.11.5" evidence="4"/>
<name>A0A1Y6A5L2_9BACI</name>
<dbReference type="InterPro" id="IPR050534">
    <property type="entry name" value="Coronavir_polyprotein_1ab"/>
</dbReference>
<dbReference type="AlphaFoldDB" id="A0A1Y6A5L2"/>
<dbReference type="Proteomes" id="UP000194439">
    <property type="component" value="Unassembled WGS sequence"/>
</dbReference>
<dbReference type="GO" id="GO:0003678">
    <property type="term" value="F:DNA helicase activity"/>
    <property type="evidence" value="ECO:0007669"/>
    <property type="project" value="UniProtKB-ARBA"/>
</dbReference>
<dbReference type="InterPro" id="IPR003593">
    <property type="entry name" value="AAA+_ATPase"/>
</dbReference>
<dbReference type="EMBL" id="FWZD01000058">
    <property type="protein sequence ID" value="SME23489.1"/>
    <property type="molecule type" value="Genomic_DNA"/>
</dbReference>
<dbReference type="Gene3D" id="2.30.30.940">
    <property type="match status" value="1"/>
</dbReference>
<dbReference type="CDD" id="cd17933">
    <property type="entry name" value="DEXSc_RecD-like"/>
    <property type="match status" value="1"/>
</dbReference>
<keyword evidence="2" id="KW-0067">ATP-binding</keyword>
<dbReference type="CDD" id="cd18809">
    <property type="entry name" value="SF1_C_RecD"/>
    <property type="match status" value="1"/>
</dbReference>
<dbReference type="GO" id="GO:0008854">
    <property type="term" value="F:exodeoxyribonuclease V activity"/>
    <property type="evidence" value="ECO:0007669"/>
    <property type="project" value="UniProtKB-EC"/>
</dbReference>
<dbReference type="PANTHER" id="PTHR43788:SF6">
    <property type="entry name" value="DNA HELICASE B"/>
    <property type="match status" value="1"/>
</dbReference>
<dbReference type="PANTHER" id="PTHR43788">
    <property type="entry name" value="DNA2/NAM7 HELICASE FAMILY MEMBER"/>
    <property type="match status" value="1"/>
</dbReference>
<dbReference type="InterPro" id="IPR027785">
    <property type="entry name" value="UvrD-like_helicase_C"/>
</dbReference>
<evidence type="ECO:0000256" key="2">
    <source>
        <dbReference type="ARBA" id="ARBA00022840"/>
    </source>
</evidence>
<dbReference type="Pfam" id="PF13538">
    <property type="entry name" value="UvrD_C_2"/>
    <property type="match status" value="1"/>
</dbReference>
<protein>
    <submittedName>
        <fullName evidence="4">RecBCD enzyme subunit RecD</fullName>
        <ecNumber evidence="4">3.1.11.5</ecNumber>
    </submittedName>
</protein>
<keyword evidence="4" id="KW-0378">Hydrolase</keyword>
<dbReference type="Pfam" id="PF13604">
    <property type="entry name" value="AAA_30"/>
    <property type="match status" value="1"/>
</dbReference>
<feature type="domain" description="AAA+ ATPase" evidence="3">
    <location>
        <begin position="626"/>
        <end position="794"/>
    </location>
</feature>
<sequence>MKKDKKYPIKHLSLRVPWHDNRWNGTICNHPRENSSCLILKNCALSRDDEKEESLAGKSIGELKQDQFPSCVGERGTFMSDFSFAKLIEHPYKKRNNDKYLHFKETPLRFPAYGAAGVPFLWMMREEAEKKALFYDLDYDINREPDLQFSTTWVQDYHNQKALLDCFFEHVEPINSLCFIYAKDVPFVETSGRVLIGVGRVKHISDGVEYEYEAKGSIRSMLWEHMIQHSIRPDFSDGFLLPYHDALDYALEHPEFNPAELAVIAPNEKLTQFSYATEHVTNDTAIKTLLLCVNSLEKANQLGVGNRDWEPQIKWLHERINELEKIRGHYPGLGSALTAFGLSKGHFIAQQLTEQMSNDNVWELVNKMFASPSQLLSADLAKTVTDTIRQLWRKIYQNSASTRLTLLQLISRFDLTIEQATKVYVKEEREKDGIFLSDDDILDNPYLLVEQTVYSEEPIDFWTIDYGLFPKKVLNEAVLLPNKVQMTDPLNPKRIRALTVMQLRKASEQGHTLLPQKELVLQIRDLPLLPECQVSKDYFDIAEDMFGGIIIRTTFNKGEICYQLNELHEMGKLINSTVRKRKSATPFSIEKNWRKIIDNEFKNDQLDELEELARVEKAAALETLSQSKFSVLVGSAGTGKTTILAALCAQEEIKKDGVLFLAPTGKARVRMKEITASLNIEAYTLAQFLSKYNRYDTKKMLYQRSKAEKCISYGTVIVDESSMLTEEMLAALFDACKGVKRYILVGDDRQLPPIGPGRPFVDIVNYLKPNDIDSRFPKVGPSYSELTIQRRQRDEQTAGSIRKDMMLAKWFSGKQLDVSDDEVFQELMLGKEFPELQVISWKDDHDFIEKLKQVLVKTLGLNNIGDEKAFNNSLGAFDGKYFNFQQAVDKIEEWQILSPIRGTQQGTLLINRLIHQLFRKDTVDYTKWLKSEYRAPKLPKPLGTEEITYGDKVINTMNHSVYSNRVYPEGGQNYIANGEIGIVVGQFKNKFHKFKGQPKNTEVEFASQKGYKYTFYQSDFKEERESTLELAYAITIHKSQGSEFDTTFVVLPKNSFNLSRELIYTALTRQKGKVIILFQEDNIIDLKKYSTAMFSETAARLTNLLEQPNVKEIEGKYLSNYLIHAASDYTMLRSKSELIIYETLLKHQLDPMYEQELTINGQTRLPDFTIIDDDSDITYYWEHCGMLTNDIYKQRWEAKKQWYFENGILPLEEGGGPNGTLIVTVDSPESGISVPEIESIIKKMQ</sequence>
<evidence type="ECO:0000256" key="1">
    <source>
        <dbReference type="ARBA" id="ARBA00022741"/>
    </source>
</evidence>
<dbReference type="GO" id="GO:0005524">
    <property type="term" value="F:ATP binding"/>
    <property type="evidence" value="ECO:0007669"/>
    <property type="project" value="UniProtKB-KW"/>
</dbReference>
<reference evidence="5" key="1">
    <citation type="submission" date="2017-04" db="EMBL/GenBank/DDBJ databases">
        <authorList>
            <person name="Criscuolo A."/>
        </authorList>
    </citation>
    <scope>NUCLEOTIDE SEQUENCE [LARGE SCALE GENOMIC DNA]</scope>
</reference>
<dbReference type="InterPro" id="IPR027417">
    <property type="entry name" value="P-loop_NTPase"/>
</dbReference>
<proteinExistence type="predicted"/>
<dbReference type="SUPFAM" id="SSF52540">
    <property type="entry name" value="P-loop containing nucleoside triphosphate hydrolases"/>
    <property type="match status" value="1"/>
</dbReference>